<reference evidence="1" key="1">
    <citation type="submission" date="2014-11" db="EMBL/GenBank/DDBJ databases">
        <authorList>
            <person name="Amaro Gonzalez C."/>
        </authorList>
    </citation>
    <scope>NUCLEOTIDE SEQUENCE</scope>
</reference>
<evidence type="ECO:0000313" key="1">
    <source>
        <dbReference type="EMBL" id="JAI01964.1"/>
    </source>
</evidence>
<organism evidence="1">
    <name type="scientific">Anguilla anguilla</name>
    <name type="common">European freshwater eel</name>
    <name type="synonym">Muraena anguilla</name>
    <dbReference type="NCBI Taxonomy" id="7936"/>
    <lineage>
        <taxon>Eukaryota</taxon>
        <taxon>Metazoa</taxon>
        <taxon>Chordata</taxon>
        <taxon>Craniata</taxon>
        <taxon>Vertebrata</taxon>
        <taxon>Euteleostomi</taxon>
        <taxon>Actinopterygii</taxon>
        <taxon>Neopterygii</taxon>
        <taxon>Teleostei</taxon>
        <taxon>Anguilliformes</taxon>
        <taxon>Anguillidae</taxon>
        <taxon>Anguilla</taxon>
    </lineage>
</organism>
<sequence length="10" mass="1188">MNHKSQHYSG</sequence>
<dbReference type="EMBL" id="GBXM01006613">
    <property type="protein sequence ID" value="JAI01965.1"/>
    <property type="molecule type" value="Transcribed_RNA"/>
</dbReference>
<protein>
    <submittedName>
        <fullName evidence="1">Uncharacterized protein</fullName>
    </submittedName>
</protein>
<accession>A0A0E9XJV3</accession>
<name>A0A0E9XJV3_ANGAN</name>
<proteinExistence type="predicted"/>
<dbReference type="EMBL" id="GBXM01006614">
    <property type="protein sequence ID" value="JAI01964.1"/>
    <property type="molecule type" value="Transcribed_RNA"/>
</dbReference>
<reference evidence="1" key="2">
    <citation type="journal article" date="2015" name="Fish Shellfish Immunol.">
        <title>Early steps in the European eel (Anguilla anguilla)-Vibrio vulnificus interaction in the gills: Role of the RtxA13 toxin.</title>
        <authorList>
            <person name="Callol A."/>
            <person name="Pajuelo D."/>
            <person name="Ebbesson L."/>
            <person name="Teles M."/>
            <person name="MacKenzie S."/>
            <person name="Amaro C."/>
        </authorList>
    </citation>
    <scope>NUCLEOTIDE SEQUENCE</scope>
</reference>